<evidence type="ECO:0000313" key="1">
    <source>
        <dbReference type="EMBL" id="CAL1396483.1"/>
    </source>
</evidence>
<reference evidence="1 2" key="1">
    <citation type="submission" date="2024-04" db="EMBL/GenBank/DDBJ databases">
        <authorList>
            <person name="Fracassetti M."/>
        </authorList>
    </citation>
    <scope>NUCLEOTIDE SEQUENCE [LARGE SCALE GENOMIC DNA]</scope>
</reference>
<dbReference type="EMBL" id="OZ034819">
    <property type="protein sequence ID" value="CAL1396483.1"/>
    <property type="molecule type" value="Genomic_DNA"/>
</dbReference>
<gene>
    <name evidence="1" type="ORF">LTRI10_LOCUS36845</name>
</gene>
<protein>
    <submittedName>
        <fullName evidence="1">Uncharacterized protein</fullName>
    </submittedName>
</protein>
<accession>A0AAV2FDY7</accession>
<name>A0AAV2FDY7_9ROSI</name>
<keyword evidence="2" id="KW-1185">Reference proteome</keyword>
<proteinExistence type="predicted"/>
<dbReference type="AlphaFoldDB" id="A0AAV2FDY7"/>
<dbReference type="Proteomes" id="UP001497516">
    <property type="component" value="Chromosome 6"/>
</dbReference>
<evidence type="ECO:0000313" key="2">
    <source>
        <dbReference type="Proteomes" id="UP001497516"/>
    </source>
</evidence>
<sequence>MFSTKVVLPPIVNSPTKVSRNQRLSKWKGKGRHSSIESLRESQWNAAPLSLGDGVLAANDPSSSKSILMQRMSRANGHQKQAWVRKQGPLRNYNNVFSTNVSGNNPVGPVELPPGPKNAVRISKSSPLIFKFLSFLMGCHSGLVELLIINKVGFTSRPSSSQ</sequence>
<organism evidence="1 2">
    <name type="scientific">Linum trigynum</name>
    <dbReference type="NCBI Taxonomy" id="586398"/>
    <lineage>
        <taxon>Eukaryota</taxon>
        <taxon>Viridiplantae</taxon>
        <taxon>Streptophyta</taxon>
        <taxon>Embryophyta</taxon>
        <taxon>Tracheophyta</taxon>
        <taxon>Spermatophyta</taxon>
        <taxon>Magnoliopsida</taxon>
        <taxon>eudicotyledons</taxon>
        <taxon>Gunneridae</taxon>
        <taxon>Pentapetalae</taxon>
        <taxon>rosids</taxon>
        <taxon>fabids</taxon>
        <taxon>Malpighiales</taxon>
        <taxon>Linaceae</taxon>
        <taxon>Linum</taxon>
    </lineage>
</organism>